<gene>
    <name evidence="5" type="ORF">ACIB24_14735</name>
</gene>
<sequence>MSALAAELAPGWLGSPWAQLAQDRPQPHAGARPGAPTYLRVGTARPVPGVEFPALVPLFGVGHLSVGADAREPAVAALVQGLITRALCVLPAGALRVLAVDGASLGRPFAPFSPLVPAGLMSEPVTDSDGFHNVLNEAEEQVRRFQARTELEPDVLLVAIAGLPPGTGRGDVARLAALAHAGPAARVHLLVAGYPPPSASARDDVPRLELTTHLTLDERPGADGVPQFRVGDPPREVFGASGRGLNSPVAAEAPPPPDLVGELCRRLAAQVESDAALTFDDVVPAELWTESSVSGLSTVVGRLGRGDAVLSLDDATPHWLVGGRTGSGKTVFLLDVLYGLAARYSPDELALYLLDFKEGVSFTEFVPTEVDPTWVPHARTVGVESDREYGLAVLAELVREMNRRAAAMKQAGVTNLAQLREARREAAPIPRILTVIDEFHVLFQGNDKVGERAAALLEEIARKGRSYGVHLILASQSIQGIDALIGRSSSVFGQFGRRIALGGGGGVLESVNSAADDLPIGTAIVNDAGGVKNANRRVRFPDADVHTLSLLRHRLWSMRTPGEKPPAVFVGYAEQRLEQDPTYLRLESSPRRRRALLGRAVEVGLPTAGFEVGVNPGSHLAVLGTSPVGADVLRAVALSLAAQHEPGSAVFLLAALVSSADSVVDDVEAQLEAGGHFHEVLDIKGYRDAVQRLAAGDEPSDPVYLFAFGADAASSLLAQRYPDSRREGVDDLRAVLRDGPGRHVHVFGWWRGVRRLLEDVGSSKAEIGNVLSVNVRGDDLSSLVGSFDLKYSPRQNRAMYFDRDEDRRQLVVPFVTAGRFDDTLD</sequence>
<evidence type="ECO:0000259" key="4">
    <source>
        <dbReference type="PROSITE" id="PS50901"/>
    </source>
</evidence>
<name>A0ABW8AQP6_9ACTN</name>
<dbReference type="EMBL" id="JBITLV010000004">
    <property type="protein sequence ID" value="MFI7588323.1"/>
    <property type="molecule type" value="Genomic_DNA"/>
</dbReference>
<dbReference type="InterPro" id="IPR002543">
    <property type="entry name" value="FtsK_dom"/>
</dbReference>
<keyword evidence="1 3" id="KW-0547">Nucleotide-binding</keyword>
<feature type="binding site" evidence="3">
    <location>
        <begin position="323"/>
        <end position="330"/>
    </location>
    <ligand>
        <name>ATP</name>
        <dbReference type="ChEBI" id="CHEBI:30616"/>
    </ligand>
</feature>
<proteinExistence type="predicted"/>
<dbReference type="Proteomes" id="UP001612915">
    <property type="component" value="Unassembled WGS sequence"/>
</dbReference>
<dbReference type="RefSeq" id="WP_398281920.1">
    <property type="nucleotide sequence ID" value="NZ_JBITLV010000004.1"/>
</dbReference>
<accession>A0ABW8AQP6</accession>
<dbReference type="CDD" id="cd01127">
    <property type="entry name" value="TrwB_TraG_TraD_VirD4"/>
    <property type="match status" value="1"/>
</dbReference>
<evidence type="ECO:0000256" key="3">
    <source>
        <dbReference type="PROSITE-ProRule" id="PRU00289"/>
    </source>
</evidence>
<feature type="domain" description="FtsK" evidence="4">
    <location>
        <begin position="305"/>
        <end position="510"/>
    </location>
</feature>
<keyword evidence="6" id="KW-1185">Reference proteome</keyword>
<evidence type="ECO:0000256" key="1">
    <source>
        <dbReference type="ARBA" id="ARBA00022741"/>
    </source>
</evidence>
<dbReference type="SUPFAM" id="SSF52540">
    <property type="entry name" value="P-loop containing nucleoside triphosphate hydrolases"/>
    <property type="match status" value="1"/>
</dbReference>
<reference evidence="5 6" key="1">
    <citation type="submission" date="2024-10" db="EMBL/GenBank/DDBJ databases">
        <title>The Natural Products Discovery Center: Release of the First 8490 Sequenced Strains for Exploring Actinobacteria Biosynthetic Diversity.</title>
        <authorList>
            <person name="Kalkreuter E."/>
            <person name="Kautsar S.A."/>
            <person name="Yang D."/>
            <person name="Bader C.D."/>
            <person name="Teijaro C.N."/>
            <person name="Fluegel L."/>
            <person name="Davis C.M."/>
            <person name="Simpson J.R."/>
            <person name="Lauterbach L."/>
            <person name="Steele A.D."/>
            <person name="Gui C."/>
            <person name="Meng S."/>
            <person name="Li G."/>
            <person name="Viehrig K."/>
            <person name="Ye F."/>
            <person name="Su P."/>
            <person name="Kiefer A.F."/>
            <person name="Nichols A."/>
            <person name="Cepeda A.J."/>
            <person name="Yan W."/>
            <person name="Fan B."/>
            <person name="Jiang Y."/>
            <person name="Adhikari A."/>
            <person name="Zheng C.-J."/>
            <person name="Schuster L."/>
            <person name="Cowan T.M."/>
            <person name="Smanski M.J."/>
            <person name="Chevrette M.G."/>
            <person name="De Carvalho L.P.S."/>
            <person name="Shen B."/>
        </authorList>
    </citation>
    <scope>NUCLEOTIDE SEQUENCE [LARGE SCALE GENOMIC DNA]</scope>
    <source>
        <strain evidence="5 6">NPDC049639</strain>
    </source>
</reference>
<dbReference type="PANTHER" id="PTHR22683">
    <property type="entry name" value="SPORULATION PROTEIN RELATED"/>
    <property type="match status" value="1"/>
</dbReference>
<dbReference type="InterPro" id="IPR027417">
    <property type="entry name" value="P-loop_NTPase"/>
</dbReference>
<evidence type="ECO:0000313" key="5">
    <source>
        <dbReference type="EMBL" id="MFI7588323.1"/>
    </source>
</evidence>
<protein>
    <submittedName>
        <fullName evidence="5">FtsK/SpoIIIE domain-containing protein</fullName>
    </submittedName>
</protein>
<evidence type="ECO:0000313" key="6">
    <source>
        <dbReference type="Proteomes" id="UP001612915"/>
    </source>
</evidence>
<organism evidence="5 6">
    <name type="scientific">Spongisporangium articulatum</name>
    <dbReference type="NCBI Taxonomy" id="3362603"/>
    <lineage>
        <taxon>Bacteria</taxon>
        <taxon>Bacillati</taxon>
        <taxon>Actinomycetota</taxon>
        <taxon>Actinomycetes</taxon>
        <taxon>Kineosporiales</taxon>
        <taxon>Kineosporiaceae</taxon>
        <taxon>Spongisporangium</taxon>
    </lineage>
</organism>
<dbReference type="PANTHER" id="PTHR22683:SF41">
    <property type="entry name" value="DNA TRANSLOCASE FTSK"/>
    <property type="match status" value="1"/>
</dbReference>
<evidence type="ECO:0000256" key="2">
    <source>
        <dbReference type="ARBA" id="ARBA00022840"/>
    </source>
</evidence>
<dbReference type="InterPro" id="IPR050206">
    <property type="entry name" value="FtsK/SpoIIIE/SftA"/>
</dbReference>
<dbReference type="Pfam" id="PF01580">
    <property type="entry name" value="FtsK_SpoIIIE"/>
    <property type="match status" value="1"/>
</dbReference>
<keyword evidence="2 3" id="KW-0067">ATP-binding</keyword>
<comment type="caution">
    <text evidence="5">The sequence shown here is derived from an EMBL/GenBank/DDBJ whole genome shotgun (WGS) entry which is preliminary data.</text>
</comment>
<dbReference type="Gene3D" id="3.40.50.300">
    <property type="entry name" value="P-loop containing nucleotide triphosphate hydrolases"/>
    <property type="match status" value="1"/>
</dbReference>
<dbReference type="PROSITE" id="PS50901">
    <property type="entry name" value="FTSK"/>
    <property type="match status" value="1"/>
</dbReference>